<dbReference type="Pfam" id="PF16874">
    <property type="entry name" value="Glyco_hydro_36C"/>
    <property type="match status" value="1"/>
</dbReference>
<dbReference type="InterPro" id="IPR050985">
    <property type="entry name" value="Alpha-glycosidase_related"/>
</dbReference>
<feature type="domain" description="Glycosyl hydrolase family 36 N-terminal" evidence="9">
    <location>
        <begin position="30"/>
        <end position="286"/>
    </location>
</feature>
<dbReference type="InterPro" id="IPR013785">
    <property type="entry name" value="Aldolase_TIM"/>
</dbReference>
<sequence>MPIQFHKSSQTFHLYNSQISYIFKVLKNNQLGQLYYGKVIHDRDNFDHLFEAKPRPMAACTFEGDLTFSLEHIKQEYPVYGSGDMRHPAIDILQENGSRILDFKYRDHHIIKGKPKLANLPATYVENDDEAVTLLITLYDEVIKTELILSYTIYEDLAVICRNSFIRNCSQQKLIINQIMSMSLDLPDQNYEMVELTGAWSRERSVKNRKLEHGIQSIYSLRGCSSNNFNPFIALKRENCNEYDGEVLGFSFVYSGNFLAQVEVDTYNVTRVMMGIHPHCFSWELENNESFQTPEVVMVYSDKGLNAMSQTYHQIYQKRLARGLYRDQVRPILVNNWEGTYFDFDEEKIMKIATTAKKLGIELFVLDDGWFGKRNDDKAGLGDWYPNLEKLPNGISGLGKKITDLKMKFGLWFEPEMVNKDSELYRKHPEWTLETPNRNSCHGRNQYVLDFSNPEVVDYVYEMMAKVIEEGKISYIKWDMNRCMSEVYSCVHSPSSQGKVMHEYILGVYRLYEKLISRFPEVLFESCASGGARFDPGMMYYAPQCWTSDDTDAIERLKIQYGTSYVYPISSMGAHVSAIPNHQVFRNVPIETRANVAYFGTFGYELDLNKLSQEEQDKIIEQVKFMKEYREVIQFGTFYRLKSPFEGNETVWMVVSNDLNTAIVGYYRPLQEVNQGFRRIKLLGLDPDKEYHVSINETDHYGDELMNLGLITSDSSCGENREIYNGINGDYLSRLYIIKAK</sequence>
<dbReference type="SUPFAM" id="SSF51445">
    <property type="entry name" value="(Trans)glycosidases"/>
    <property type="match status" value="1"/>
</dbReference>
<reference evidence="11" key="1">
    <citation type="submission" date="2016-10" db="EMBL/GenBank/DDBJ databases">
        <authorList>
            <person name="Varghese N."/>
            <person name="Submissions S."/>
        </authorList>
    </citation>
    <scope>NUCLEOTIDE SEQUENCE [LARGE SCALE GENOMIC DNA]</scope>
    <source>
        <strain evidence="11">DSM 1551</strain>
    </source>
</reference>
<dbReference type="InterPro" id="IPR013780">
    <property type="entry name" value="Glyco_hydro_b"/>
</dbReference>
<dbReference type="PROSITE" id="PS00512">
    <property type="entry name" value="ALPHA_GALACTOSIDASE"/>
    <property type="match status" value="1"/>
</dbReference>
<comment type="catalytic activity">
    <reaction evidence="1 5">
        <text>Hydrolysis of terminal, non-reducing alpha-D-galactose residues in alpha-D-galactosides, including galactose oligosaccharides, galactomannans and galactolipids.</text>
        <dbReference type="EC" id="3.2.1.22"/>
    </reaction>
</comment>
<dbReference type="InterPro" id="IPR031705">
    <property type="entry name" value="Glyco_hydro_36_C"/>
</dbReference>
<evidence type="ECO:0000256" key="4">
    <source>
        <dbReference type="ARBA" id="ARBA00023295"/>
    </source>
</evidence>
<dbReference type="InterPro" id="IPR038417">
    <property type="entry name" value="Alpga-gal_N_sf"/>
</dbReference>
<protein>
    <recommendedName>
        <fullName evidence="2 5">Alpha-galactosidase</fullName>
        <ecNumber evidence="2 5">3.2.1.22</ecNumber>
    </recommendedName>
</protein>
<dbReference type="OrthoDB" id="9758822at2"/>
<evidence type="ECO:0000256" key="7">
    <source>
        <dbReference type="PIRSR" id="PIRSR005536-2"/>
    </source>
</evidence>
<dbReference type="InterPro" id="IPR000111">
    <property type="entry name" value="Glyco_hydro_27/36_CS"/>
</dbReference>
<evidence type="ECO:0000259" key="8">
    <source>
        <dbReference type="Pfam" id="PF16874"/>
    </source>
</evidence>
<keyword evidence="3 5" id="KW-0378">Hydrolase</keyword>
<feature type="binding site" evidence="7">
    <location>
        <position position="527"/>
    </location>
    <ligand>
        <name>substrate</name>
    </ligand>
</feature>
<dbReference type="PANTHER" id="PTHR43053">
    <property type="entry name" value="GLYCOSIDASE FAMILY 31"/>
    <property type="match status" value="1"/>
</dbReference>
<dbReference type="EMBL" id="FOIN01000036">
    <property type="protein sequence ID" value="SET74745.1"/>
    <property type="molecule type" value="Genomic_DNA"/>
</dbReference>
<feature type="binding site" evidence="7">
    <location>
        <position position="200"/>
    </location>
    <ligand>
        <name>substrate</name>
    </ligand>
</feature>
<proteinExistence type="inferred from homology"/>
<dbReference type="AlphaFoldDB" id="A0A1I0GTR0"/>
<dbReference type="CDD" id="cd14791">
    <property type="entry name" value="GH36"/>
    <property type="match status" value="1"/>
</dbReference>
<accession>A0A1I0GTR0</accession>
<dbReference type="InterPro" id="IPR017853">
    <property type="entry name" value="GH"/>
</dbReference>
<organism evidence="10 11">
    <name type="scientific">Thomasclavelia cocleata</name>
    <dbReference type="NCBI Taxonomy" id="69824"/>
    <lineage>
        <taxon>Bacteria</taxon>
        <taxon>Bacillati</taxon>
        <taxon>Bacillota</taxon>
        <taxon>Erysipelotrichia</taxon>
        <taxon>Erysipelotrichales</taxon>
        <taxon>Coprobacillaceae</taxon>
        <taxon>Thomasclavelia</taxon>
    </lineage>
</organism>
<dbReference type="GeneID" id="78289166"/>
<dbReference type="GO" id="GO:0016052">
    <property type="term" value="P:carbohydrate catabolic process"/>
    <property type="evidence" value="ECO:0007669"/>
    <property type="project" value="InterPro"/>
</dbReference>
<evidence type="ECO:0000313" key="10">
    <source>
        <dbReference type="EMBL" id="SET74745.1"/>
    </source>
</evidence>
<feature type="active site" description="Proton donor" evidence="6">
    <location>
        <position position="549"/>
    </location>
</feature>
<evidence type="ECO:0000313" key="11">
    <source>
        <dbReference type="Proteomes" id="UP000198558"/>
    </source>
</evidence>
<dbReference type="PIRSF" id="PIRSF005536">
    <property type="entry name" value="Agal"/>
    <property type="match status" value="1"/>
</dbReference>
<dbReference type="PANTHER" id="PTHR43053:SF3">
    <property type="entry name" value="ALPHA-GALACTOSIDASE C-RELATED"/>
    <property type="match status" value="1"/>
</dbReference>
<dbReference type="GO" id="GO:0004557">
    <property type="term" value="F:alpha-galactosidase activity"/>
    <property type="evidence" value="ECO:0007669"/>
    <property type="project" value="UniProtKB-UniRule"/>
</dbReference>
<evidence type="ECO:0000256" key="3">
    <source>
        <dbReference type="ARBA" id="ARBA00022801"/>
    </source>
</evidence>
<dbReference type="EC" id="3.2.1.22" evidence="2 5"/>
<evidence type="ECO:0000256" key="2">
    <source>
        <dbReference type="ARBA" id="ARBA00012755"/>
    </source>
</evidence>
<dbReference type="Pfam" id="PF02065">
    <property type="entry name" value="Melibiase"/>
    <property type="match status" value="1"/>
</dbReference>
<keyword evidence="4 5" id="KW-0326">Glycosidase</keyword>
<dbReference type="InterPro" id="IPR002252">
    <property type="entry name" value="Glyco_hydro_36"/>
</dbReference>
<dbReference type="InterPro" id="IPR031704">
    <property type="entry name" value="Glyco_hydro_36_N"/>
</dbReference>
<evidence type="ECO:0000256" key="6">
    <source>
        <dbReference type="PIRSR" id="PIRSR005536-1"/>
    </source>
</evidence>
<name>A0A1I0GTR0_9FIRM</name>
<dbReference type="FunFam" id="3.20.20.70:FF:000118">
    <property type="entry name" value="Alpha-galactosidase"/>
    <property type="match status" value="1"/>
</dbReference>
<feature type="binding site" evidence="7">
    <location>
        <begin position="477"/>
        <end position="481"/>
    </location>
    <ligand>
        <name>substrate</name>
    </ligand>
</feature>
<dbReference type="Proteomes" id="UP000198558">
    <property type="component" value="Unassembled WGS sequence"/>
</dbReference>
<keyword evidence="11" id="KW-1185">Reference proteome</keyword>
<dbReference type="Pfam" id="PF16875">
    <property type="entry name" value="Glyco_hydro_36N"/>
    <property type="match status" value="1"/>
</dbReference>
<dbReference type="Gene3D" id="2.60.40.1180">
    <property type="entry name" value="Golgi alpha-mannosidase II"/>
    <property type="match status" value="1"/>
</dbReference>
<feature type="binding site" evidence="7">
    <location>
        <position position="549"/>
    </location>
    <ligand>
        <name>substrate</name>
    </ligand>
</feature>
<feature type="domain" description="Glycosyl hydrolase family 36 C-terminal" evidence="8">
    <location>
        <begin position="649"/>
        <end position="738"/>
    </location>
</feature>
<evidence type="ECO:0000256" key="1">
    <source>
        <dbReference type="ARBA" id="ARBA00001255"/>
    </source>
</evidence>
<gene>
    <name evidence="10" type="ORF">SAMN04489758_1362</name>
</gene>
<evidence type="ECO:0000256" key="5">
    <source>
        <dbReference type="PIRNR" id="PIRNR005536"/>
    </source>
</evidence>
<dbReference type="PRINTS" id="PR00743">
    <property type="entry name" value="GLHYDRLASE36"/>
</dbReference>
<feature type="binding site" evidence="7">
    <location>
        <position position="444"/>
    </location>
    <ligand>
        <name>substrate</name>
    </ligand>
</feature>
<dbReference type="Gene3D" id="3.20.20.70">
    <property type="entry name" value="Aldolase class I"/>
    <property type="match status" value="1"/>
</dbReference>
<evidence type="ECO:0000259" key="9">
    <source>
        <dbReference type="Pfam" id="PF16875"/>
    </source>
</evidence>
<comment type="similarity">
    <text evidence="5">Belongs to the glycosyl hydrolase.</text>
</comment>
<feature type="binding site" evidence="7">
    <location>
        <begin position="367"/>
        <end position="368"/>
    </location>
    <ligand>
        <name>substrate</name>
    </ligand>
</feature>
<feature type="active site" description="Nucleophile" evidence="6">
    <location>
        <position position="479"/>
    </location>
</feature>
<dbReference type="RefSeq" id="WP_092355749.1">
    <property type="nucleotide sequence ID" value="NZ_FOIN01000036.1"/>
</dbReference>
<dbReference type="Gene3D" id="2.70.98.60">
    <property type="entry name" value="alpha-galactosidase from lactobacil brevis"/>
    <property type="match status" value="1"/>
</dbReference>